<accession>A0A9K3L2A6</accession>
<evidence type="ECO:0000313" key="3">
    <source>
        <dbReference type="EMBL" id="KAG7354274.1"/>
    </source>
</evidence>
<evidence type="ECO:0000313" key="4">
    <source>
        <dbReference type="Proteomes" id="UP000693970"/>
    </source>
</evidence>
<evidence type="ECO:0000256" key="1">
    <source>
        <dbReference type="ARBA" id="ARBA00030497"/>
    </source>
</evidence>
<protein>
    <recommendedName>
        <fullName evidence="1">4-alpha-hydroxy-tetrahydropterin dehydratase</fullName>
    </recommendedName>
</protein>
<evidence type="ECO:0000313" key="2">
    <source>
        <dbReference type="EMBL" id="KAG7351188.1"/>
    </source>
</evidence>
<dbReference type="OrthoDB" id="277398at2759"/>
<dbReference type="GO" id="GO:0006729">
    <property type="term" value="P:tetrahydrobiopterin biosynthetic process"/>
    <property type="evidence" value="ECO:0007669"/>
    <property type="project" value="InterPro"/>
</dbReference>
<proteinExistence type="predicted"/>
<dbReference type="EMBL" id="JAGRRH010000016">
    <property type="protein sequence ID" value="KAG7354274.1"/>
    <property type="molecule type" value="Genomic_DNA"/>
</dbReference>
<sequence>MAACSSVEKGKCVPCEGLDDTALLSLEHAQSELSSMTVQPSVWTIQESNGDGILSLTRTFTAKNFQAALDAINAMGAIAEREGHHPNFHLTDYRNVEIEIWTHSLKGLTKNDFLLANLFDSEVKIAYSPKWLKEHPEAKATSME</sequence>
<dbReference type="Proteomes" id="UP000693970">
    <property type="component" value="Unassembled WGS sequence"/>
</dbReference>
<dbReference type="GO" id="GO:0008124">
    <property type="term" value="F:4-alpha-hydroxytetrahydrobiopterin dehydratase activity"/>
    <property type="evidence" value="ECO:0007669"/>
    <property type="project" value="InterPro"/>
</dbReference>
<name>A0A9K3L2A6_9STRA</name>
<dbReference type="EMBL" id="JAGRRH010000018">
    <property type="protein sequence ID" value="KAG7351188.1"/>
    <property type="molecule type" value="Genomic_DNA"/>
</dbReference>
<dbReference type="AlphaFoldDB" id="A0A9K3L2A6"/>
<dbReference type="Pfam" id="PF01329">
    <property type="entry name" value="Pterin_4a"/>
    <property type="match status" value="1"/>
</dbReference>
<dbReference type="PANTHER" id="PTHR12599">
    <property type="entry name" value="PTERIN-4-ALPHA-CARBINOLAMINE DEHYDRATASE"/>
    <property type="match status" value="1"/>
</dbReference>
<reference evidence="3" key="1">
    <citation type="journal article" date="2021" name="Sci. Rep.">
        <title>Diploid genomic architecture of Nitzschia inconspicua, an elite biomass production diatom.</title>
        <authorList>
            <person name="Oliver A."/>
            <person name="Podell S."/>
            <person name="Pinowska A."/>
            <person name="Traller J.C."/>
            <person name="Smith S.R."/>
            <person name="McClure R."/>
            <person name="Beliaev A."/>
            <person name="Bohutskyi P."/>
            <person name="Hill E.A."/>
            <person name="Rabines A."/>
            <person name="Zheng H."/>
            <person name="Allen L.Z."/>
            <person name="Kuo A."/>
            <person name="Grigoriev I.V."/>
            <person name="Allen A.E."/>
            <person name="Hazlebeck D."/>
            <person name="Allen E.E."/>
        </authorList>
    </citation>
    <scope>NUCLEOTIDE SEQUENCE</scope>
    <source>
        <strain evidence="3">Hildebrandi</strain>
    </source>
</reference>
<organism evidence="3 4">
    <name type="scientific">Nitzschia inconspicua</name>
    <dbReference type="NCBI Taxonomy" id="303405"/>
    <lineage>
        <taxon>Eukaryota</taxon>
        <taxon>Sar</taxon>
        <taxon>Stramenopiles</taxon>
        <taxon>Ochrophyta</taxon>
        <taxon>Bacillariophyta</taxon>
        <taxon>Bacillariophyceae</taxon>
        <taxon>Bacillariophycidae</taxon>
        <taxon>Bacillariales</taxon>
        <taxon>Bacillariaceae</taxon>
        <taxon>Nitzschia</taxon>
    </lineage>
</organism>
<comment type="caution">
    <text evidence="3">The sequence shown here is derived from an EMBL/GenBank/DDBJ whole genome shotgun (WGS) entry which is preliminary data.</text>
</comment>
<keyword evidence="4" id="KW-1185">Reference proteome</keyword>
<dbReference type="InterPro" id="IPR001533">
    <property type="entry name" value="Pterin_deHydtase"/>
</dbReference>
<gene>
    <name evidence="3" type="ORF">IV203_003630</name>
    <name evidence="2" type="ORF">IV203_010548</name>
</gene>
<reference evidence="3" key="2">
    <citation type="submission" date="2021-04" db="EMBL/GenBank/DDBJ databases">
        <authorList>
            <person name="Podell S."/>
        </authorList>
    </citation>
    <scope>NUCLEOTIDE SEQUENCE</scope>
    <source>
        <strain evidence="3">Hildebrandi</strain>
    </source>
</reference>
<dbReference type="PANTHER" id="PTHR12599:SF0">
    <property type="entry name" value="PTERIN-4-ALPHA-CARBINOLAMINE DEHYDRATASE"/>
    <property type="match status" value="1"/>
</dbReference>